<name>A0A9N9MNN4_9CUCU</name>
<dbReference type="EMBL" id="OU892280">
    <property type="protein sequence ID" value="CAG9768421.1"/>
    <property type="molecule type" value="Genomic_DNA"/>
</dbReference>
<accession>A0A9N9MNN4</accession>
<dbReference type="Gene3D" id="2.60.40.10">
    <property type="entry name" value="Immunoglobulins"/>
    <property type="match status" value="1"/>
</dbReference>
<proteinExistence type="predicted"/>
<reference evidence="1" key="1">
    <citation type="submission" date="2022-01" db="EMBL/GenBank/DDBJ databases">
        <authorList>
            <person name="King R."/>
        </authorList>
    </citation>
    <scope>NUCLEOTIDE SEQUENCE</scope>
</reference>
<protein>
    <recommendedName>
        <fullName evidence="3">Immunoglobulin I-set domain-containing protein</fullName>
    </recommendedName>
</protein>
<sequence length="269" mass="30649">MYKVLVSEIIEEDEEDSPDSLSSSSDDSFIERHFRINRGLFSELAEKYGNSQEYASLDHYNRIDYKLQKQLAVFLWFAGHEACSYRDPHPQNNLPSDKMYQRNEEINILNEYEPHKIENALVHLQTSFQGCVANQRGNIRFDQRRSTLEIRNPVEDDFGWYECVARGVDGKNASSIEVLGPPRTTTQIPFSEPVSTNDNLIGANLAEQFIKSFSHNSTSALQHLAPETRTVNSIEYIEFTEKKKSANLLPPLLVSANSNIIDTGVMPED</sequence>
<dbReference type="OrthoDB" id="6609348at2759"/>
<gene>
    <name evidence="1" type="ORF">CEUTPL_LOCUS8959</name>
</gene>
<evidence type="ECO:0000313" key="2">
    <source>
        <dbReference type="Proteomes" id="UP001152799"/>
    </source>
</evidence>
<dbReference type="AlphaFoldDB" id="A0A9N9MNN4"/>
<evidence type="ECO:0008006" key="3">
    <source>
        <dbReference type="Google" id="ProtNLM"/>
    </source>
</evidence>
<keyword evidence="2" id="KW-1185">Reference proteome</keyword>
<dbReference type="InterPro" id="IPR036179">
    <property type="entry name" value="Ig-like_dom_sf"/>
</dbReference>
<dbReference type="CDD" id="cd00096">
    <property type="entry name" value="Ig"/>
    <property type="match status" value="1"/>
</dbReference>
<evidence type="ECO:0000313" key="1">
    <source>
        <dbReference type="EMBL" id="CAG9768421.1"/>
    </source>
</evidence>
<dbReference type="SUPFAM" id="SSF48726">
    <property type="entry name" value="Immunoglobulin"/>
    <property type="match status" value="1"/>
</dbReference>
<dbReference type="Proteomes" id="UP001152799">
    <property type="component" value="Chromosome 4"/>
</dbReference>
<dbReference type="InterPro" id="IPR013783">
    <property type="entry name" value="Ig-like_fold"/>
</dbReference>
<organism evidence="1 2">
    <name type="scientific">Ceutorhynchus assimilis</name>
    <name type="common">cabbage seed weevil</name>
    <dbReference type="NCBI Taxonomy" id="467358"/>
    <lineage>
        <taxon>Eukaryota</taxon>
        <taxon>Metazoa</taxon>
        <taxon>Ecdysozoa</taxon>
        <taxon>Arthropoda</taxon>
        <taxon>Hexapoda</taxon>
        <taxon>Insecta</taxon>
        <taxon>Pterygota</taxon>
        <taxon>Neoptera</taxon>
        <taxon>Endopterygota</taxon>
        <taxon>Coleoptera</taxon>
        <taxon>Polyphaga</taxon>
        <taxon>Cucujiformia</taxon>
        <taxon>Curculionidae</taxon>
        <taxon>Ceutorhynchinae</taxon>
        <taxon>Ceutorhynchus</taxon>
    </lineage>
</organism>